<evidence type="ECO:0000256" key="5">
    <source>
        <dbReference type="ARBA" id="ARBA00022840"/>
    </source>
</evidence>
<dbReference type="GO" id="GO:0005524">
    <property type="term" value="F:ATP binding"/>
    <property type="evidence" value="ECO:0007669"/>
    <property type="project" value="UniProtKB-UniRule"/>
</dbReference>
<keyword evidence="4 8" id="KW-0547">Nucleotide-binding</keyword>
<proteinExistence type="inferred from homology"/>
<comment type="function">
    <text evidence="9">Provides the precursors necessary for DNA synthesis. Catalyzes the biosynthesis of deoxyribonucleotides from the corresponding ribonucleotides.</text>
</comment>
<reference evidence="11" key="1">
    <citation type="submission" date="2019-01" db="EMBL/GenBank/DDBJ databases">
        <title>Genomics of alphabaculovirus isolates infecting Mamestra species from North America and Eurasia.</title>
        <authorList>
            <person name="Erlandson M.A."/>
            <person name="Baldwin D."/>
            <person name="Theilmann D.A."/>
        </authorList>
    </citation>
    <scope>NUCLEOTIDE SEQUENCE</scope>
    <source>
        <strain evidence="11">AB260</strain>
    </source>
</reference>
<dbReference type="SUPFAM" id="SSF48168">
    <property type="entry name" value="R1 subunit of ribonucleotide reductase, N-terminal domain"/>
    <property type="match status" value="1"/>
</dbReference>
<dbReference type="PANTHER" id="PTHR11573">
    <property type="entry name" value="RIBONUCLEOSIDE-DIPHOSPHATE REDUCTASE LARGE CHAIN"/>
    <property type="match status" value="1"/>
</dbReference>
<keyword evidence="3" id="KW-0021">Allosteric enzyme</keyword>
<comment type="catalytic activity">
    <reaction evidence="9">
        <text>a 2'-deoxyribonucleoside 5'-diphosphate + [thioredoxin]-disulfide + H2O = a ribonucleoside 5'-diphosphate + [thioredoxin]-dithiol</text>
        <dbReference type="Rhea" id="RHEA:23252"/>
        <dbReference type="Rhea" id="RHEA-COMP:10698"/>
        <dbReference type="Rhea" id="RHEA-COMP:10700"/>
        <dbReference type="ChEBI" id="CHEBI:15377"/>
        <dbReference type="ChEBI" id="CHEBI:29950"/>
        <dbReference type="ChEBI" id="CHEBI:50058"/>
        <dbReference type="ChEBI" id="CHEBI:57930"/>
        <dbReference type="ChEBI" id="CHEBI:73316"/>
        <dbReference type="EC" id="1.17.4.1"/>
    </reaction>
</comment>
<dbReference type="Pfam" id="PF02867">
    <property type="entry name" value="Ribonuc_red_lgC"/>
    <property type="match status" value="1"/>
</dbReference>
<dbReference type="InterPro" id="IPR008926">
    <property type="entry name" value="RNR_R1-su_N"/>
</dbReference>
<evidence type="ECO:0000256" key="3">
    <source>
        <dbReference type="ARBA" id="ARBA00022533"/>
    </source>
</evidence>
<dbReference type="CDD" id="cd01679">
    <property type="entry name" value="RNR_I"/>
    <property type="match status" value="1"/>
</dbReference>
<dbReference type="GO" id="GO:0009263">
    <property type="term" value="P:deoxyribonucleotide biosynthetic process"/>
    <property type="evidence" value="ECO:0007669"/>
    <property type="project" value="UniProtKB-KW"/>
</dbReference>
<dbReference type="PROSITE" id="PS00089">
    <property type="entry name" value="RIBORED_LARGE"/>
    <property type="match status" value="1"/>
</dbReference>
<dbReference type="Pfam" id="PF00317">
    <property type="entry name" value="Ribonuc_red_lgN"/>
    <property type="match status" value="1"/>
</dbReference>
<evidence type="ECO:0000256" key="9">
    <source>
        <dbReference type="RuleBase" id="RU003410"/>
    </source>
</evidence>
<sequence>MYVVKRDGRLEQVSPSKLHNRIHRLCHDLNSQFVHPRAVSLKVIKSLSDHTTTEDIDIYAASVAATLTYKHYDYDMLAGRLLVTNMHKYVDESFTKVVQRLHKHNLVSDELLLVTIKHSKIIEENIDMKLDLDYNYFGYQTLKNGYLIKINEKVAERIQHMHMRIALGIFGDDIDNAIKSYKFLSTKMYTHASPTMFAAGTPTPQMSSCFLLTMESDSIRGIYNTLNDCAMISKHGGGIGLNVNSVRGRNSKIKSTNGTASGLLPMLRVFNNMVRHVNQGGKRKGAQAVYVEPWHCDIMDVLHMRRNIGSEDTKARDLMNALWVPDIFMRRVQENGRWSLMCPNECPKLNDTFGDEFEYWYKHYEDKGQFRDQMPAVTLMRTIIEIQAETGTPYMLYKDACNRKSNQSNCGLIKCSNLCAEIVQYCAPDETAVCNLASIAVNKYIINGTFDFQLLHSVVKHVVISLNKIIDRNFYPVEAAKKSNMRHRPIGIGIQGLADAFVMLRIPYVSDAAVLLNKQIAETVYHAALDASLKLASDSEPYSTFAGSKASQGILQYDLWNAIPTSLWDWSQLKMNIQKHGLRNSLLVAYMPTATTAQILNNNESFEPFHSNLFLRRVLSGEFQVVNRYLVDDLIALNLYTSSMRKRIMANRGSIASIDEIPDNIKKLYMTIWECWHNNGKFMIDMAADRGAFIDQSQSFNVYMADPTLAKMASVHMYGWQRGLKTGMYYFRTLPAANSQQFTVAPNLECTKNSDCASCQS</sequence>
<comment type="similarity">
    <text evidence="1 9">Belongs to the ribonucleoside diphosphate reductase large chain family.</text>
</comment>
<name>A0A5B9GC27_NPVMC</name>
<dbReference type="NCBIfam" id="TIGR02506">
    <property type="entry name" value="NrdE_NrdA"/>
    <property type="match status" value="1"/>
</dbReference>
<keyword evidence="5 8" id="KW-0067">ATP-binding</keyword>
<dbReference type="InterPro" id="IPR039718">
    <property type="entry name" value="Rrm1"/>
</dbReference>
<organismHost>
    <name type="scientific">Mamestra configurata</name>
    <name type="common">bertha armyworm</name>
    <dbReference type="NCBI Taxonomy" id="174822"/>
</organismHost>
<evidence type="ECO:0000313" key="11">
    <source>
        <dbReference type="EMBL" id="QEE80055.1"/>
    </source>
</evidence>
<dbReference type="PANTHER" id="PTHR11573:SF6">
    <property type="entry name" value="RIBONUCLEOSIDE-DIPHOSPHATE REDUCTASE LARGE SUBUNIT"/>
    <property type="match status" value="1"/>
</dbReference>
<dbReference type="GO" id="GO:0004748">
    <property type="term" value="F:ribonucleoside-diphosphate reductase activity, thioredoxin disulfide as acceptor"/>
    <property type="evidence" value="ECO:0007669"/>
    <property type="project" value="UniProtKB-EC"/>
</dbReference>
<dbReference type="InterPro" id="IPR000788">
    <property type="entry name" value="RNR_lg_C"/>
</dbReference>
<dbReference type="InterPro" id="IPR005144">
    <property type="entry name" value="ATP-cone_dom"/>
</dbReference>
<dbReference type="InterPro" id="IPR013346">
    <property type="entry name" value="NrdE_NrdA_C"/>
</dbReference>
<dbReference type="InterPro" id="IPR013509">
    <property type="entry name" value="RNR_lsu_N"/>
</dbReference>
<dbReference type="UniPathway" id="UPA00326"/>
<evidence type="ECO:0000259" key="10">
    <source>
        <dbReference type="PROSITE" id="PS51161"/>
    </source>
</evidence>
<evidence type="ECO:0000256" key="2">
    <source>
        <dbReference type="ARBA" id="ARBA00012274"/>
    </source>
</evidence>
<evidence type="ECO:0000256" key="8">
    <source>
        <dbReference type="PROSITE-ProRule" id="PRU00492"/>
    </source>
</evidence>
<dbReference type="Gene3D" id="3.20.70.20">
    <property type="match status" value="1"/>
</dbReference>
<keyword evidence="7 9" id="KW-0215">Deoxyribonucleotide synthesis</keyword>
<dbReference type="PRINTS" id="PR01183">
    <property type="entry name" value="RIBORDTASEM1"/>
</dbReference>
<feature type="domain" description="ATP-cone" evidence="10">
    <location>
        <begin position="1"/>
        <end position="92"/>
    </location>
</feature>
<evidence type="ECO:0000256" key="4">
    <source>
        <dbReference type="ARBA" id="ARBA00022741"/>
    </source>
</evidence>
<organism evidence="11">
    <name type="scientific">Mamestra configurata nucleopolyhedrovirus</name>
    <name type="common">MacoNPV</name>
    <dbReference type="NCBI Taxonomy" id="207830"/>
    <lineage>
        <taxon>Viruses</taxon>
        <taxon>Viruses incertae sedis</taxon>
        <taxon>Naldaviricetes</taxon>
        <taxon>Lefavirales</taxon>
        <taxon>Baculoviridae</taxon>
        <taxon>Alphabaculovirus</taxon>
        <taxon>Alphabaculovirus maconfiguratae</taxon>
    </lineage>
</organism>
<dbReference type="EMBL" id="MK409385">
    <property type="protein sequence ID" value="QEE80055.1"/>
    <property type="molecule type" value="Genomic_DNA"/>
</dbReference>
<evidence type="ECO:0000256" key="6">
    <source>
        <dbReference type="ARBA" id="ARBA00023002"/>
    </source>
</evidence>
<dbReference type="SUPFAM" id="SSF51998">
    <property type="entry name" value="PFL-like glycyl radical enzymes"/>
    <property type="match status" value="1"/>
</dbReference>
<dbReference type="Pfam" id="PF03477">
    <property type="entry name" value="ATP-cone"/>
    <property type="match status" value="1"/>
</dbReference>
<protein>
    <recommendedName>
        <fullName evidence="2 9">Ribonucleoside-diphosphate reductase</fullName>
        <ecNumber evidence="2 9">1.17.4.1</ecNumber>
    </recommendedName>
</protein>
<dbReference type="EC" id="1.17.4.1" evidence="2 9"/>
<evidence type="ECO:0000256" key="7">
    <source>
        <dbReference type="ARBA" id="ARBA00023116"/>
    </source>
</evidence>
<evidence type="ECO:0000256" key="1">
    <source>
        <dbReference type="ARBA" id="ARBA00010406"/>
    </source>
</evidence>
<dbReference type="PROSITE" id="PS51161">
    <property type="entry name" value="ATP_CONE"/>
    <property type="match status" value="1"/>
</dbReference>
<keyword evidence="6 9" id="KW-0560">Oxidoreductase</keyword>
<accession>A0A5B9GC27</accession>